<keyword evidence="3" id="KW-0689">Ribosomal protein</keyword>
<reference evidence="8 9" key="1">
    <citation type="submission" date="2024-04" db="EMBL/GenBank/DDBJ databases">
        <title>genome sequences of Mucor flavus KT1a and Helicostylum pulchrum KT1b strains isolation_sourced from the surface of a dry-aged beef.</title>
        <authorList>
            <person name="Toyotome T."/>
            <person name="Hosono M."/>
            <person name="Torimaru M."/>
            <person name="Fukuda K."/>
            <person name="Mikami N."/>
        </authorList>
    </citation>
    <scope>NUCLEOTIDE SEQUENCE [LARGE SCALE GENOMIC DNA]</scope>
    <source>
        <strain evidence="8 9">KT1b</strain>
    </source>
</reference>
<keyword evidence="9" id="KW-1185">Reference proteome</keyword>
<evidence type="ECO:0000256" key="7">
    <source>
        <dbReference type="SAM" id="MobiDB-lite"/>
    </source>
</evidence>
<dbReference type="InterPro" id="IPR007740">
    <property type="entry name" value="Ribosomal_mL49"/>
</dbReference>
<evidence type="ECO:0000256" key="4">
    <source>
        <dbReference type="ARBA" id="ARBA00023128"/>
    </source>
</evidence>
<dbReference type="Proteomes" id="UP001476247">
    <property type="component" value="Unassembled WGS sequence"/>
</dbReference>
<feature type="region of interest" description="Disordered" evidence="7">
    <location>
        <begin position="1"/>
        <end position="47"/>
    </location>
</feature>
<dbReference type="PANTHER" id="PTHR13477:SF0">
    <property type="entry name" value="LARGE RIBOSOMAL SUBUNIT PROTEIN ML49"/>
    <property type="match status" value="1"/>
</dbReference>
<name>A0ABP9Y956_9FUNG</name>
<feature type="compositionally biased region" description="Polar residues" evidence="7">
    <location>
        <begin position="29"/>
        <end position="42"/>
    </location>
</feature>
<gene>
    <name evidence="8" type="ORF">HPULCUR_008769</name>
</gene>
<evidence type="ECO:0000313" key="8">
    <source>
        <dbReference type="EMBL" id="GAA5803290.1"/>
    </source>
</evidence>
<proteinExistence type="inferred from homology"/>
<evidence type="ECO:0000256" key="2">
    <source>
        <dbReference type="ARBA" id="ARBA00005677"/>
    </source>
</evidence>
<keyword evidence="4" id="KW-0496">Mitochondrion</keyword>
<comment type="similarity">
    <text evidence="2">Belongs to the mitochondrion-specific ribosomal protein mL49 family.</text>
</comment>
<comment type="caution">
    <text evidence="8">The sequence shown here is derived from an EMBL/GenBank/DDBJ whole genome shotgun (WGS) entry which is preliminary data.</text>
</comment>
<evidence type="ECO:0000256" key="6">
    <source>
        <dbReference type="ARBA" id="ARBA00035191"/>
    </source>
</evidence>
<protein>
    <recommendedName>
        <fullName evidence="6">Large ribosomal subunit protein mL49</fullName>
    </recommendedName>
</protein>
<dbReference type="PANTHER" id="PTHR13477">
    <property type="entry name" value="MITOCHONDRIAL 39S RIBOSOMAL PROTEIN L49"/>
    <property type="match status" value="1"/>
</dbReference>
<evidence type="ECO:0000256" key="1">
    <source>
        <dbReference type="ARBA" id="ARBA00004173"/>
    </source>
</evidence>
<dbReference type="EMBL" id="BAABUJ010000027">
    <property type="protein sequence ID" value="GAA5803290.1"/>
    <property type="molecule type" value="Genomic_DNA"/>
</dbReference>
<organism evidence="8 9">
    <name type="scientific">Helicostylum pulchrum</name>
    <dbReference type="NCBI Taxonomy" id="562976"/>
    <lineage>
        <taxon>Eukaryota</taxon>
        <taxon>Fungi</taxon>
        <taxon>Fungi incertae sedis</taxon>
        <taxon>Mucoromycota</taxon>
        <taxon>Mucoromycotina</taxon>
        <taxon>Mucoromycetes</taxon>
        <taxon>Mucorales</taxon>
        <taxon>Mucorineae</taxon>
        <taxon>Mucoraceae</taxon>
        <taxon>Helicostylum</taxon>
    </lineage>
</organism>
<comment type="subcellular location">
    <subcellularLocation>
        <location evidence="1">Mitochondrion</location>
    </subcellularLocation>
</comment>
<sequence length="719" mass="82607">MKTLKKTQQSRFDGCLTSIPQLRDDTNKRTSNTHEPAESSITKRIKQQHDGNPIYRTFFDQSMKAKSELSTVATLPRGIMPEAAKLAGLESGVMRSFMEGNNVEKRPVELWQDFVTANYDQTLQEANNTEKKESYEQAIVKNEARTNHFKNLKVKRPAPSENVVASKIESNEEEKSGDALAKDTSGSRLKLLKSVSKHLLFSSEERITEQLVKTELGDASEEEEVAVVTLLTQTLQQYMSKKSERYVISHQLPFCIFANDILNAIGYTKFTRKLFPKPTLARLQSLELNVTSLYQMLTAKPDLLLLADFDNKIIDSIDYARSNKDATFYAIFDLDAVTKICKSYNLEFAQNITIQPGMKTVRLLRSKKGTNNEVPEKSKASGYSSRIMKHPSVIEESKKEVDVLRQEISSSDNKLLPLQEKSKELLKEDKTYLLSKEAKELKKKRVIELDQKARKKISEQIPSVFSGTDNGIVNLSATAPFTTERYKFHLDLYNQYEVWKDSDDIKLEQADEQYLTFPNSRKTMLRRKKYTTEGRLVIEAKKFLFNNSLKNTSTVPQLLERIKLQQQPSQLIRDFYSTSKQARSLRAVEIQNKRFRDQLVTRERRALVKKKRDSSYKSIVMLRTFIQKACQNQRFYSTPAYTIQRTTNKGLPVYSEYKNGNTRLLTIVRRIEGDSNALMNDLKADFPEAVLSVNSKTQHVVIKGHHVNEIKEWLITKGF</sequence>
<evidence type="ECO:0000256" key="5">
    <source>
        <dbReference type="ARBA" id="ARBA00023274"/>
    </source>
</evidence>
<evidence type="ECO:0000313" key="9">
    <source>
        <dbReference type="Proteomes" id="UP001476247"/>
    </source>
</evidence>
<dbReference type="Pfam" id="PF05046">
    <property type="entry name" value="Img2"/>
    <property type="match status" value="1"/>
</dbReference>
<keyword evidence="5" id="KW-0687">Ribonucleoprotein</keyword>
<feature type="compositionally biased region" description="Polar residues" evidence="7">
    <location>
        <begin position="1"/>
        <end position="11"/>
    </location>
</feature>
<evidence type="ECO:0000256" key="3">
    <source>
        <dbReference type="ARBA" id="ARBA00022980"/>
    </source>
</evidence>
<dbReference type="Gene3D" id="3.30.780.10">
    <property type="entry name" value="SUI1-like domain"/>
    <property type="match status" value="1"/>
</dbReference>
<accession>A0ABP9Y956</accession>